<dbReference type="GO" id="GO:0005092">
    <property type="term" value="F:GDP-dissociation inhibitor activity"/>
    <property type="evidence" value="ECO:0007669"/>
    <property type="project" value="TreeGrafter"/>
</dbReference>
<dbReference type="Pfam" id="PF13424">
    <property type="entry name" value="TPR_12"/>
    <property type="match status" value="2"/>
</dbReference>
<dbReference type="GO" id="GO:0005938">
    <property type="term" value="C:cell cortex"/>
    <property type="evidence" value="ECO:0007669"/>
    <property type="project" value="TreeGrafter"/>
</dbReference>
<evidence type="ECO:0000256" key="1">
    <source>
        <dbReference type="ARBA" id="ARBA00004496"/>
    </source>
</evidence>
<dbReference type="AlphaFoldDB" id="A0A285H5B0"/>
<reference evidence="5 6" key="1">
    <citation type="submission" date="2017-09" db="EMBL/GenBank/DDBJ databases">
        <authorList>
            <person name="Ehlers B."/>
            <person name="Leendertz F.H."/>
        </authorList>
    </citation>
    <scope>NUCLEOTIDE SEQUENCE [LARGE SCALE GENOMIC DNA]</scope>
    <source>
        <strain evidence="5 6">CGMCC 4.6857</strain>
    </source>
</reference>
<dbReference type="Gene3D" id="1.25.40.10">
    <property type="entry name" value="Tetratricopeptide repeat domain"/>
    <property type="match status" value="2"/>
</dbReference>
<dbReference type="InterPro" id="IPR011990">
    <property type="entry name" value="TPR-like_helical_dom_sf"/>
</dbReference>
<evidence type="ECO:0000256" key="3">
    <source>
        <dbReference type="ARBA" id="ARBA00022737"/>
    </source>
</evidence>
<protein>
    <submittedName>
        <fullName evidence="5">Predicted ATPase</fullName>
    </submittedName>
</protein>
<comment type="subcellular location">
    <subcellularLocation>
        <location evidence="1">Cytoplasm</location>
    </subcellularLocation>
</comment>
<evidence type="ECO:0000313" key="5">
    <source>
        <dbReference type="EMBL" id="SNY30895.1"/>
    </source>
</evidence>
<feature type="repeat" description="TPR" evidence="4">
    <location>
        <begin position="585"/>
        <end position="618"/>
    </location>
</feature>
<dbReference type="SUPFAM" id="SSF48452">
    <property type="entry name" value="TPR-like"/>
    <property type="match status" value="2"/>
</dbReference>
<evidence type="ECO:0000256" key="4">
    <source>
        <dbReference type="PROSITE-ProRule" id="PRU00339"/>
    </source>
</evidence>
<dbReference type="PANTHER" id="PTHR45954">
    <property type="entry name" value="LD33695P"/>
    <property type="match status" value="1"/>
</dbReference>
<dbReference type="InterPro" id="IPR027417">
    <property type="entry name" value="P-loop_NTPase"/>
</dbReference>
<name>A0A285H5B0_9ACTN</name>
<keyword evidence="2" id="KW-0963">Cytoplasm</keyword>
<dbReference type="EMBL" id="OBDY01000003">
    <property type="protein sequence ID" value="SNY30895.1"/>
    <property type="molecule type" value="Genomic_DNA"/>
</dbReference>
<dbReference type="InterPro" id="IPR052386">
    <property type="entry name" value="GPSM"/>
</dbReference>
<organism evidence="5 6">
    <name type="scientific">Paractinoplanes atraurantiacus</name>
    <dbReference type="NCBI Taxonomy" id="1036182"/>
    <lineage>
        <taxon>Bacteria</taxon>
        <taxon>Bacillati</taxon>
        <taxon>Actinomycetota</taxon>
        <taxon>Actinomycetes</taxon>
        <taxon>Micromonosporales</taxon>
        <taxon>Micromonosporaceae</taxon>
        <taxon>Paractinoplanes</taxon>
    </lineage>
</organism>
<dbReference type="SUPFAM" id="SSF52540">
    <property type="entry name" value="P-loop containing nucleoside triphosphate hydrolases"/>
    <property type="match status" value="1"/>
</dbReference>
<dbReference type="InterPro" id="IPR019734">
    <property type="entry name" value="TPR_rpt"/>
</dbReference>
<sequence length="783" mass="84066">MLKRWAGEPSFEVLTERVGGQARRSTVVDCFRVGRRRLDNDLVLAIVRALCPDEDYVARWRRALRAVGGEAEAAARVSVQDRLPPELAGFTGRAAELDRIVSAGTGHLAITGMAGVGKTQLAVRAAHLLRERFERVLFVNLRGFHPDPGQPPADPGAVLGALLRLLGVPGRQIPYAVAARAEVFREKCGRALVLLDNAADVEQVRPLLTGAPGCLTLITSRHSLAGLHTLSVKVFGADEAAAFLGRPDEPDAVARIARRCGYLPLALGLVAGHIRATPGWSLTDHADRLDERRQLEGGVELALDLSYRDLPAEQRRLLRLAALHPGQDLDAYAVAALAGDEPHRVEGRLDGLCGDHLLSRSAPGRYTFHDLVRAYAVEKGQDEDSPRERRAALTKLFDYYLAASTEAMDVLHPVEAHRRPRVATSGILTARPADAGSARHWLDTERATLVAVTAHMAGEGWPGHATGLARILFRYLNGGHNHDAVTVHGLAHSAAEGSGDLAGQGHALTDLGTALWRLGQGEAAADSHRRAVELFRRTGDAVGQARALLNLGVVVTQLGLYQEAADHFGLALVLYRQSGDPLGEGRALARVGYIEQTLGRHDEAAEHFAQALALCRANGDRMGEGSSLISLGEAETELGRYEPAGEHLFEALALFQKELGDRTGEASALYALGMLGTRRGDAEATGHHRQALAIFRETGYRDGEAAVLNGLGEAVTDPAEALAHHTEARAIAEEIGARELLARAHAGLGRAHRLLGHTAEADRDDERAAALYDELRRPAADSP</sequence>
<evidence type="ECO:0000313" key="6">
    <source>
        <dbReference type="Proteomes" id="UP000219612"/>
    </source>
</evidence>
<keyword evidence="3" id="KW-0677">Repeat</keyword>
<keyword evidence="6" id="KW-1185">Reference proteome</keyword>
<dbReference type="Proteomes" id="UP000219612">
    <property type="component" value="Unassembled WGS sequence"/>
</dbReference>
<dbReference type="PANTHER" id="PTHR45954:SF1">
    <property type="entry name" value="LD33695P"/>
    <property type="match status" value="1"/>
</dbReference>
<gene>
    <name evidence="5" type="ORF">SAMN05421748_103476</name>
</gene>
<proteinExistence type="predicted"/>
<dbReference type="GO" id="GO:0001965">
    <property type="term" value="F:G-protein alpha-subunit binding"/>
    <property type="evidence" value="ECO:0007669"/>
    <property type="project" value="TreeGrafter"/>
</dbReference>
<keyword evidence="4" id="KW-0802">TPR repeat</keyword>
<dbReference type="SMART" id="SM00028">
    <property type="entry name" value="TPR"/>
    <property type="match status" value="5"/>
</dbReference>
<accession>A0A285H5B0</accession>
<evidence type="ECO:0000256" key="2">
    <source>
        <dbReference type="ARBA" id="ARBA00022490"/>
    </source>
</evidence>
<dbReference type="PROSITE" id="PS50005">
    <property type="entry name" value="TPR"/>
    <property type="match status" value="2"/>
</dbReference>
<dbReference type="Gene3D" id="3.40.50.300">
    <property type="entry name" value="P-loop containing nucleotide triphosphate hydrolases"/>
    <property type="match status" value="1"/>
</dbReference>
<feature type="repeat" description="TPR" evidence="4">
    <location>
        <begin position="545"/>
        <end position="578"/>
    </location>
</feature>